<dbReference type="AlphaFoldDB" id="A0A1Q9BRR0"/>
<sequence length="150" mass="16902">VLHGVFIGNTFIDVDDDQCFAPLRRTKPEPATFDIEEAACMLGKFSAEDARDCTAKPTVAKATEPAVDDVQDSQDHELAKILRDAIDEYQTTWKGTTTDIKHVGFSAFLNSVLEKLEGGDFNVNRMKYFFGVKKFYHVSELAKFLKDKCR</sequence>
<organism evidence="1 2">
    <name type="scientific">Symbiodinium microadriaticum</name>
    <name type="common">Dinoflagellate</name>
    <name type="synonym">Zooxanthella microadriatica</name>
    <dbReference type="NCBI Taxonomy" id="2951"/>
    <lineage>
        <taxon>Eukaryota</taxon>
        <taxon>Sar</taxon>
        <taxon>Alveolata</taxon>
        <taxon>Dinophyceae</taxon>
        <taxon>Suessiales</taxon>
        <taxon>Symbiodiniaceae</taxon>
        <taxon>Symbiodinium</taxon>
    </lineage>
</organism>
<dbReference type="Proteomes" id="UP000186817">
    <property type="component" value="Unassembled WGS sequence"/>
</dbReference>
<comment type="caution">
    <text evidence="1">The sequence shown here is derived from an EMBL/GenBank/DDBJ whole genome shotgun (WGS) entry which is preliminary data.</text>
</comment>
<feature type="non-terminal residue" evidence="1">
    <location>
        <position position="1"/>
    </location>
</feature>
<name>A0A1Q9BRR0_SYMMI</name>
<reference evidence="1 2" key="1">
    <citation type="submission" date="2016-02" db="EMBL/GenBank/DDBJ databases">
        <title>Genome analysis of coral dinoflagellate symbionts highlights evolutionary adaptations to a symbiotic lifestyle.</title>
        <authorList>
            <person name="Aranda M."/>
            <person name="Li Y."/>
            <person name="Liew Y.J."/>
            <person name="Baumgarten S."/>
            <person name="Simakov O."/>
            <person name="Wilson M."/>
            <person name="Piel J."/>
            <person name="Ashoor H."/>
            <person name="Bougouffa S."/>
            <person name="Bajic V.B."/>
            <person name="Ryu T."/>
            <person name="Ravasi T."/>
            <person name="Bayer T."/>
            <person name="Micklem G."/>
            <person name="Kim H."/>
            <person name="Bhak J."/>
            <person name="Lajeunesse T.C."/>
            <person name="Voolstra C.R."/>
        </authorList>
    </citation>
    <scope>NUCLEOTIDE SEQUENCE [LARGE SCALE GENOMIC DNA]</scope>
    <source>
        <strain evidence="1 2">CCMP2467</strain>
    </source>
</reference>
<proteinExistence type="predicted"/>
<gene>
    <name evidence="1" type="ORF">AK812_SmicGene47421</name>
</gene>
<accession>A0A1Q9BRR0</accession>
<dbReference type="OrthoDB" id="10284753at2759"/>
<evidence type="ECO:0000313" key="2">
    <source>
        <dbReference type="Proteomes" id="UP000186817"/>
    </source>
</evidence>
<dbReference type="EMBL" id="LSRX01005666">
    <property type="protein sequence ID" value="OLP73365.1"/>
    <property type="molecule type" value="Genomic_DNA"/>
</dbReference>
<evidence type="ECO:0000313" key="1">
    <source>
        <dbReference type="EMBL" id="OLP73365.1"/>
    </source>
</evidence>
<protein>
    <submittedName>
        <fullName evidence="1">Uncharacterized protein</fullName>
    </submittedName>
</protein>
<keyword evidence="2" id="KW-1185">Reference proteome</keyword>